<protein>
    <submittedName>
        <fullName evidence="1">Uncharacterized protein</fullName>
    </submittedName>
</protein>
<reference evidence="1 2" key="1">
    <citation type="journal article" date="2014" name="Am. J. Bot.">
        <title>Genome assembly and annotation for red clover (Trifolium pratense; Fabaceae).</title>
        <authorList>
            <person name="Istvanek J."/>
            <person name="Jaros M."/>
            <person name="Krenek A."/>
            <person name="Repkova J."/>
        </authorList>
    </citation>
    <scope>NUCLEOTIDE SEQUENCE [LARGE SCALE GENOMIC DNA]</scope>
    <source>
        <strain evidence="2">cv. Tatra</strain>
        <tissue evidence="1">Young leaves</tissue>
    </source>
</reference>
<dbReference type="Proteomes" id="UP000236291">
    <property type="component" value="Unassembled WGS sequence"/>
</dbReference>
<gene>
    <name evidence="1" type="ORF">L195_g049972</name>
</gene>
<proteinExistence type="predicted"/>
<dbReference type="EMBL" id="ASHM01074922">
    <property type="protein sequence ID" value="PNX56617.1"/>
    <property type="molecule type" value="Genomic_DNA"/>
</dbReference>
<feature type="non-terminal residue" evidence="1">
    <location>
        <position position="56"/>
    </location>
</feature>
<accession>A0A2K3JRF8</accession>
<comment type="caution">
    <text evidence="1">The sequence shown here is derived from an EMBL/GenBank/DDBJ whole genome shotgun (WGS) entry which is preliminary data.</text>
</comment>
<dbReference type="AlphaFoldDB" id="A0A2K3JRF8"/>
<name>A0A2K3JRF8_TRIPR</name>
<reference evidence="1 2" key="2">
    <citation type="journal article" date="2017" name="Front. Plant Sci.">
        <title>Gene Classification and Mining of Molecular Markers Useful in Red Clover (Trifolium pratense) Breeding.</title>
        <authorList>
            <person name="Istvanek J."/>
            <person name="Dluhosova J."/>
            <person name="Dluhos P."/>
            <person name="Patkova L."/>
            <person name="Nedelnik J."/>
            <person name="Repkova J."/>
        </authorList>
    </citation>
    <scope>NUCLEOTIDE SEQUENCE [LARGE SCALE GENOMIC DNA]</scope>
    <source>
        <strain evidence="2">cv. Tatra</strain>
        <tissue evidence="1">Young leaves</tissue>
    </source>
</reference>
<evidence type="ECO:0000313" key="2">
    <source>
        <dbReference type="Proteomes" id="UP000236291"/>
    </source>
</evidence>
<evidence type="ECO:0000313" key="1">
    <source>
        <dbReference type="EMBL" id="PNX56617.1"/>
    </source>
</evidence>
<organism evidence="1 2">
    <name type="scientific">Trifolium pratense</name>
    <name type="common">Red clover</name>
    <dbReference type="NCBI Taxonomy" id="57577"/>
    <lineage>
        <taxon>Eukaryota</taxon>
        <taxon>Viridiplantae</taxon>
        <taxon>Streptophyta</taxon>
        <taxon>Embryophyta</taxon>
        <taxon>Tracheophyta</taxon>
        <taxon>Spermatophyta</taxon>
        <taxon>Magnoliopsida</taxon>
        <taxon>eudicotyledons</taxon>
        <taxon>Gunneridae</taxon>
        <taxon>Pentapetalae</taxon>
        <taxon>rosids</taxon>
        <taxon>fabids</taxon>
        <taxon>Fabales</taxon>
        <taxon>Fabaceae</taxon>
        <taxon>Papilionoideae</taxon>
        <taxon>50 kb inversion clade</taxon>
        <taxon>NPAAA clade</taxon>
        <taxon>Hologalegina</taxon>
        <taxon>IRL clade</taxon>
        <taxon>Trifolieae</taxon>
        <taxon>Trifolium</taxon>
    </lineage>
</organism>
<sequence>MRVKVRVDVRRPLKVEKKIILNGGLGKTGVRSNTMERDDGRRGWSNEIRVEVRHPG</sequence>